<name>A0A4S8MPK9_DENBC</name>
<dbReference type="AlphaFoldDB" id="A0A4S8MPK9"/>
<reference evidence="1 2" key="1">
    <citation type="journal article" date="2019" name="Nat. Ecol. Evol.">
        <title>Megaphylogeny resolves global patterns of mushroom evolution.</title>
        <authorList>
            <person name="Varga T."/>
            <person name="Krizsan K."/>
            <person name="Foldi C."/>
            <person name="Dima B."/>
            <person name="Sanchez-Garcia M."/>
            <person name="Sanchez-Ramirez S."/>
            <person name="Szollosi G.J."/>
            <person name="Szarkandi J.G."/>
            <person name="Papp V."/>
            <person name="Albert L."/>
            <person name="Andreopoulos W."/>
            <person name="Angelini C."/>
            <person name="Antonin V."/>
            <person name="Barry K.W."/>
            <person name="Bougher N.L."/>
            <person name="Buchanan P."/>
            <person name="Buyck B."/>
            <person name="Bense V."/>
            <person name="Catcheside P."/>
            <person name="Chovatia M."/>
            <person name="Cooper J."/>
            <person name="Damon W."/>
            <person name="Desjardin D."/>
            <person name="Finy P."/>
            <person name="Geml J."/>
            <person name="Haridas S."/>
            <person name="Hughes K."/>
            <person name="Justo A."/>
            <person name="Karasinski D."/>
            <person name="Kautmanova I."/>
            <person name="Kiss B."/>
            <person name="Kocsube S."/>
            <person name="Kotiranta H."/>
            <person name="LaButti K.M."/>
            <person name="Lechner B.E."/>
            <person name="Liimatainen K."/>
            <person name="Lipzen A."/>
            <person name="Lukacs Z."/>
            <person name="Mihaltcheva S."/>
            <person name="Morgado L.N."/>
            <person name="Niskanen T."/>
            <person name="Noordeloos M.E."/>
            <person name="Ohm R.A."/>
            <person name="Ortiz-Santana B."/>
            <person name="Ovrebo C."/>
            <person name="Racz N."/>
            <person name="Riley R."/>
            <person name="Savchenko A."/>
            <person name="Shiryaev A."/>
            <person name="Soop K."/>
            <person name="Spirin V."/>
            <person name="Szebenyi C."/>
            <person name="Tomsovsky M."/>
            <person name="Tulloss R.E."/>
            <person name="Uehling J."/>
            <person name="Grigoriev I.V."/>
            <person name="Vagvolgyi C."/>
            <person name="Papp T."/>
            <person name="Martin F.M."/>
            <person name="Miettinen O."/>
            <person name="Hibbett D.S."/>
            <person name="Nagy L.G."/>
        </authorList>
    </citation>
    <scope>NUCLEOTIDE SEQUENCE [LARGE SCALE GENOMIC DNA]</scope>
    <source>
        <strain evidence="1 2">CBS 962.96</strain>
    </source>
</reference>
<sequence length="88" mass="10039">MSMRRSPTRILSRYDRRVCTATYALVGGVTRRMKNENLRLPLTVVPRIDLYVFFFTNSRYLHIQKGTSRVTAAFASNPVSICLEAGIL</sequence>
<organism evidence="1 2">
    <name type="scientific">Dendrothele bispora (strain CBS 962.96)</name>
    <dbReference type="NCBI Taxonomy" id="1314807"/>
    <lineage>
        <taxon>Eukaryota</taxon>
        <taxon>Fungi</taxon>
        <taxon>Dikarya</taxon>
        <taxon>Basidiomycota</taxon>
        <taxon>Agaricomycotina</taxon>
        <taxon>Agaricomycetes</taxon>
        <taxon>Agaricomycetidae</taxon>
        <taxon>Agaricales</taxon>
        <taxon>Agaricales incertae sedis</taxon>
        <taxon>Dendrothele</taxon>
    </lineage>
</organism>
<dbReference type="Proteomes" id="UP000297245">
    <property type="component" value="Unassembled WGS sequence"/>
</dbReference>
<evidence type="ECO:0000313" key="1">
    <source>
        <dbReference type="EMBL" id="THV04950.1"/>
    </source>
</evidence>
<evidence type="ECO:0000313" key="2">
    <source>
        <dbReference type="Proteomes" id="UP000297245"/>
    </source>
</evidence>
<keyword evidence="2" id="KW-1185">Reference proteome</keyword>
<accession>A0A4S8MPK9</accession>
<gene>
    <name evidence="1" type="ORF">K435DRAFT_149198</name>
</gene>
<dbReference type="EMBL" id="ML179052">
    <property type="protein sequence ID" value="THV04950.1"/>
    <property type="molecule type" value="Genomic_DNA"/>
</dbReference>
<protein>
    <submittedName>
        <fullName evidence="1">Uncharacterized protein</fullName>
    </submittedName>
</protein>
<proteinExistence type="predicted"/>